<evidence type="ECO:0000313" key="5">
    <source>
        <dbReference type="Proteomes" id="UP000011713"/>
    </source>
</evidence>
<evidence type="ECO:0000256" key="3">
    <source>
        <dbReference type="PROSITE-ProRule" id="PRU00023"/>
    </source>
</evidence>
<dbReference type="SUPFAM" id="SSF48403">
    <property type="entry name" value="Ankyrin repeat"/>
    <property type="match status" value="1"/>
</dbReference>
<name>M4BFL3_HYAAE</name>
<keyword evidence="1" id="KW-0677">Repeat</keyword>
<organism evidence="4 5">
    <name type="scientific">Hyaloperonospora arabidopsidis (strain Emoy2)</name>
    <name type="common">Downy mildew agent</name>
    <name type="synonym">Peronospora arabidopsidis</name>
    <dbReference type="NCBI Taxonomy" id="559515"/>
    <lineage>
        <taxon>Eukaryota</taxon>
        <taxon>Sar</taxon>
        <taxon>Stramenopiles</taxon>
        <taxon>Oomycota</taxon>
        <taxon>Peronosporomycetes</taxon>
        <taxon>Peronosporales</taxon>
        <taxon>Peronosporaceae</taxon>
        <taxon>Hyaloperonospora</taxon>
    </lineage>
</organism>
<dbReference type="STRING" id="559515.M4BFL3"/>
<evidence type="ECO:0000256" key="2">
    <source>
        <dbReference type="ARBA" id="ARBA00023043"/>
    </source>
</evidence>
<dbReference type="InterPro" id="IPR036770">
    <property type="entry name" value="Ankyrin_rpt-contain_sf"/>
</dbReference>
<dbReference type="VEuPathDB" id="FungiDB:HpaG805082"/>
<dbReference type="PROSITE" id="PS50088">
    <property type="entry name" value="ANK_REPEAT"/>
    <property type="match status" value="2"/>
</dbReference>
<dbReference type="AlphaFoldDB" id="M4BFL3"/>
<dbReference type="InterPro" id="IPR002110">
    <property type="entry name" value="Ankyrin_rpt"/>
</dbReference>
<dbReference type="Pfam" id="PF00023">
    <property type="entry name" value="Ank"/>
    <property type="match status" value="1"/>
</dbReference>
<reference evidence="5" key="1">
    <citation type="journal article" date="2010" name="Science">
        <title>Signatures of adaptation to obligate biotrophy in the Hyaloperonospora arabidopsidis genome.</title>
        <authorList>
            <person name="Baxter L."/>
            <person name="Tripathy S."/>
            <person name="Ishaque N."/>
            <person name="Boot N."/>
            <person name="Cabral A."/>
            <person name="Kemen E."/>
            <person name="Thines M."/>
            <person name="Ah-Fong A."/>
            <person name="Anderson R."/>
            <person name="Badejoko W."/>
            <person name="Bittner-Eddy P."/>
            <person name="Boore J.L."/>
            <person name="Chibucos M.C."/>
            <person name="Coates M."/>
            <person name="Dehal P."/>
            <person name="Delehaunty K."/>
            <person name="Dong S."/>
            <person name="Downton P."/>
            <person name="Dumas B."/>
            <person name="Fabro G."/>
            <person name="Fronick C."/>
            <person name="Fuerstenberg S.I."/>
            <person name="Fulton L."/>
            <person name="Gaulin E."/>
            <person name="Govers F."/>
            <person name="Hughes L."/>
            <person name="Humphray S."/>
            <person name="Jiang R.H."/>
            <person name="Judelson H."/>
            <person name="Kamoun S."/>
            <person name="Kyung K."/>
            <person name="Meijer H."/>
            <person name="Minx P."/>
            <person name="Morris P."/>
            <person name="Nelson J."/>
            <person name="Phuntumart V."/>
            <person name="Qutob D."/>
            <person name="Rehmany A."/>
            <person name="Rougon-Cardoso A."/>
            <person name="Ryden P."/>
            <person name="Torto-Alalibo T."/>
            <person name="Studholme D."/>
            <person name="Wang Y."/>
            <person name="Win J."/>
            <person name="Wood J."/>
            <person name="Clifton S.W."/>
            <person name="Rogers J."/>
            <person name="Van den Ackerveken G."/>
            <person name="Jones J.D."/>
            <person name="McDowell J.M."/>
            <person name="Beynon J."/>
            <person name="Tyler B.M."/>
        </authorList>
    </citation>
    <scope>NUCLEOTIDE SEQUENCE [LARGE SCALE GENOMIC DNA]</scope>
    <source>
        <strain evidence="5">Emoy2</strain>
    </source>
</reference>
<dbReference type="InParanoid" id="M4BFL3"/>
<evidence type="ECO:0000313" key="4">
    <source>
        <dbReference type="EnsemblProtists" id="HpaP805082"/>
    </source>
</evidence>
<accession>M4BFL3</accession>
<dbReference type="OMA" id="HKANFNI"/>
<feature type="repeat" description="ANK" evidence="3">
    <location>
        <begin position="145"/>
        <end position="179"/>
    </location>
</feature>
<dbReference type="EnsemblProtists" id="HpaT805082">
    <property type="protein sequence ID" value="HpaP805082"/>
    <property type="gene ID" value="HpaG805082"/>
</dbReference>
<dbReference type="eggNOG" id="KOG4177">
    <property type="taxonomic scope" value="Eukaryota"/>
</dbReference>
<sequence length="443" mass="48944">MHAALWDEVQVSCDPIRLAKALKDGNTDASAVMDGWTPLHFLSDNCIVEPKARAEGLRLLSQAGFSSSAVDENGWTALHLLCKNKSGDLTPSIQQLVEAKANVNLQTTDSQKSALHLLCENEAVSDEALRTLLKSKPEVNSVDEDGNAPLHYLAENCCLSNYMLGLLLAAKADLNIQNNFHATPAHYICQNSQVTQLMIAELLKHKANFNIKNNIGNTPVHYLCENDTVTVDLLRELMNDEHVNITIPNSLGKLASDHLSSQKRDCLAFLQKFTAPNLAQVGGSSSTFAEIGGEDPSELPDRLKRALTAWNASLPPFDAAFYSAVSCEAAFERTYDEVQEISGQACEAPDDATAFAAWEKSLSKWRACILLAYAALVPPNVWHQYADQYQRPVPPDLTRVLGKVEAAWKQFPEQTQRRGRFQALATRRVKLLVTVRKVKCRTF</sequence>
<dbReference type="InterPro" id="IPR051637">
    <property type="entry name" value="Ank_repeat_dom-contain_49"/>
</dbReference>
<feature type="repeat" description="ANK" evidence="3">
    <location>
        <begin position="73"/>
        <end position="108"/>
    </location>
</feature>
<keyword evidence="5" id="KW-1185">Reference proteome</keyword>
<dbReference type="Gene3D" id="1.25.40.20">
    <property type="entry name" value="Ankyrin repeat-containing domain"/>
    <property type="match status" value="2"/>
</dbReference>
<proteinExistence type="predicted"/>
<keyword evidence="2 3" id="KW-0040">ANK repeat</keyword>
<protein>
    <submittedName>
        <fullName evidence="4">Uncharacterized protein</fullName>
    </submittedName>
</protein>
<dbReference type="Pfam" id="PF12796">
    <property type="entry name" value="Ank_2"/>
    <property type="match status" value="1"/>
</dbReference>
<reference evidence="4" key="2">
    <citation type="submission" date="2015-06" db="UniProtKB">
        <authorList>
            <consortium name="EnsemblProtists"/>
        </authorList>
    </citation>
    <scope>IDENTIFICATION</scope>
    <source>
        <strain evidence="4">Emoy2</strain>
    </source>
</reference>
<dbReference type="EMBL" id="JH598211">
    <property type="status" value="NOT_ANNOTATED_CDS"/>
    <property type="molecule type" value="Genomic_DNA"/>
</dbReference>
<dbReference type="PANTHER" id="PTHR24180:SF45">
    <property type="entry name" value="POLY [ADP-RIBOSE] POLYMERASE TANKYRASE"/>
    <property type="match status" value="1"/>
</dbReference>
<dbReference type="PANTHER" id="PTHR24180">
    <property type="entry name" value="CYCLIN-DEPENDENT KINASE INHIBITOR 2C-RELATED"/>
    <property type="match status" value="1"/>
</dbReference>
<dbReference type="SMART" id="SM00248">
    <property type="entry name" value="ANK"/>
    <property type="match status" value="6"/>
</dbReference>
<dbReference type="HOGENOM" id="CLU_687890_0_0_1"/>
<evidence type="ECO:0000256" key="1">
    <source>
        <dbReference type="ARBA" id="ARBA00022737"/>
    </source>
</evidence>
<dbReference type="Proteomes" id="UP000011713">
    <property type="component" value="Unassembled WGS sequence"/>
</dbReference>